<feature type="compositionally biased region" description="Basic and acidic residues" evidence="2">
    <location>
        <begin position="348"/>
        <end position="368"/>
    </location>
</feature>
<dbReference type="InterPro" id="IPR031601">
    <property type="entry name" value="CCD48"/>
</dbReference>
<feature type="coiled-coil region" evidence="1">
    <location>
        <begin position="234"/>
        <end position="286"/>
    </location>
</feature>
<evidence type="ECO:0000259" key="3">
    <source>
        <dbReference type="PROSITE" id="PS50222"/>
    </source>
</evidence>
<protein>
    <recommendedName>
        <fullName evidence="3">EF-hand domain-containing protein</fullName>
    </recommendedName>
</protein>
<dbReference type="Pfam" id="PF15799">
    <property type="entry name" value="CCD48"/>
    <property type="match status" value="3"/>
</dbReference>
<comment type="caution">
    <text evidence="4">The sequence shown here is derived from an EMBL/GenBank/DDBJ whole genome shotgun (WGS) entry which is preliminary data.</text>
</comment>
<name>A0AAV7A5H6_ENGPU</name>
<evidence type="ECO:0000256" key="2">
    <source>
        <dbReference type="SAM" id="MobiDB-lite"/>
    </source>
</evidence>
<dbReference type="EMBL" id="WNYA01000009">
    <property type="protein sequence ID" value="KAG8556831.1"/>
    <property type="molecule type" value="Genomic_DNA"/>
</dbReference>
<feature type="region of interest" description="Disordered" evidence="2">
    <location>
        <begin position="341"/>
        <end position="385"/>
    </location>
</feature>
<organism evidence="4 5">
    <name type="scientific">Engystomops pustulosus</name>
    <name type="common">Tungara frog</name>
    <name type="synonym">Physalaemus pustulosus</name>
    <dbReference type="NCBI Taxonomy" id="76066"/>
    <lineage>
        <taxon>Eukaryota</taxon>
        <taxon>Metazoa</taxon>
        <taxon>Chordata</taxon>
        <taxon>Craniata</taxon>
        <taxon>Vertebrata</taxon>
        <taxon>Euteleostomi</taxon>
        <taxon>Amphibia</taxon>
        <taxon>Batrachia</taxon>
        <taxon>Anura</taxon>
        <taxon>Neobatrachia</taxon>
        <taxon>Hyloidea</taxon>
        <taxon>Leptodactylidae</taxon>
        <taxon>Leiuperinae</taxon>
        <taxon>Engystomops</taxon>
    </lineage>
</organism>
<feature type="compositionally biased region" description="Basic and acidic residues" evidence="2">
    <location>
        <begin position="135"/>
        <end position="144"/>
    </location>
</feature>
<keyword evidence="1" id="KW-0175">Coiled coil</keyword>
<dbReference type="Gene3D" id="1.10.238.10">
    <property type="entry name" value="EF-hand"/>
    <property type="match status" value="1"/>
</dbReference>
<evidence type="ECO:0000256" key="1">
    <source>
        <dbReference type="SAM" id="Coils"/>
    </source>
</evidence>
<sequence length="581" mass="66946">MEPLGDQCSPLRPARRTQWLVSALAHHYGLDQGLDNEIIVLATGLDQYLQEVFHHLDWQAQGTISREEFRTLCRVLGLEPGIEECEDLLDELPERLSFRQFHARLCGYFSSRAGSARMPVGRENEQILDEIRSRSPQVVRRETPRSGPGSVGEDELRSLEAENLHLRQLLEDLKGALQSSDARCLALQVGLYRSRVSQPMEMTTATANRRVLSQSYTVTTRCVQREINVIQSPKNEQIQEMTKAKKDLEEKLNKTQKVLVCIEESNQQLLSEQAEMRRRVEDARQAVLACYSKVKDLEEKSRKVPVLQMHIDQLETQLQYYRSGETIMNMTKPEQKVTTLKPYQSLAKTERRSSTEDRHADHNAEDQIFRSVEGQAASDEEEDKWARDPADALQGIFSSLSCCVNGCEDRRIWKLLTDIIGTDVIDPRDVPGLLVERISNLTEELTIKEQEMRDLEVLMEEIKEPFIEELERKVEDIELLRIDLQMLETERVRLSLVEEKLLDVLQLLQQLRDMEIPHQELGRVLLNTLERCREPQHGKEHIFDVLDTLYHELSVCELLHHQHNEEEDSGQSLAGSIVISC</sequence>
<evidence type="ECO:0000313" key="5">
    <source>
        <dbReference type="Proteomes" id="UP000824782"/>
    </source>
</evidence>
<feature type="domain" description="EF-hand" evidence="3">
    <location>
        <begin position="44"/>
        <end position="79"/>
    </location>
</feature>
<dbReference type="PROSITE" id="PS50222">
    <property type="entry name" value="EF_HAND_2"/>
    <property type="match status" value="1"/>
</dbReference>
<dbReference type="SUPFAM" id="SSF47473">
    <property type="entry name" value="EF-hand"/>
    <property type="match status" value="1"/>
</dbReference>
<feature type="region of interest" description="Disordered" evidence="2">
    <location>
        <begin position="135"/>
        <end position="154"/>
    </location>
</feature>
<accession>A0AAV7A5H6</accession>
<gene>
    <name evidence="4" type="ORF">GDO81_018221</name>
</gene>
<keyword evidence="5" id="KW-1185">Reference proteome</keyword>
<dbReference type="GO" id="GO:0005509">
    <property type="term" value="F:calcium ion binding"/>
    <property type="evidence" value="ECO:0007669"/>
    <property type="project" value="InterPro"/>
</dbReference>
<reference evidence="4" key="1">
    <citation type="thesis" date="2020" institute="ProQuest LLC" country="789 East Eisenhower Parkway, Ann Arbor, MI, USA">
        <title>Comparative Genomics and Chromosome Evolution.</title>
        <authorList>
            <person name="Mudd A.B."/>
        </authorList>
    </citation>
    <scope>NUCLEOTIDE SEQUENCE</scope>
    <source>
        <strain evidence="4">237g6f4</strain>
        <tissue evidence="4">Blood</tissue>
    </source>
</reference>
<dbReference type="AlphaFoldDB" id="A0AAV7A5H6"/>
<dbReference type="InterPro" id="IPR002048">
    <property type="entry name" value="EF_hand_dom"/>
</dbReference>
<evidence type="ECO:0000313" key="4">
    <source>
        <dbReference type="EMBL" id="KAG8556831.1"/>
    </source>
</evidence>
<feature type="coiled-coil region" evidence="1">
    <location>
        <begin position="438"/>
        <end position="490"/>
    </location>
</feature>
<dbReference type="Proteomes" id="UP000824782">
    <property type="component" value="Unassembled WGS sequence"/>
</dbReference>
<proteinExistence type="predicted"/>
<dbReference type="InterPro" id="IPR011992">
    <property type="entry name" value="EF-hand-dom_pair"/>
</dbReference>